<dbReference type="OrthoDB" id="9793302at2"/>
<accession>A0A2N6VMI1</accession>
<evidence type="ECO:0000256" key="4">
    <source>
        <dbReference type="ARBA" id="ARBA00023125"/>
    </source>
</evidence>
<dbReference type="InterPro" id="IPR048004">
    <property type="entry name" value="IS1249_transpos"/>
</dbReference>
<dbReference type="EMBL" id="PNHK01000002">
    <property type="protein sequence ID" value="PMD05350.1"/>
    <property type="molecule type" value="Genomic_DNA"/>
</dbReference>
<sequence>MHGARNQPRCGVCENKLVKNGKTSAGRTRWRCKNCGASSTKQRPDIARRAEFEAFMAWLSGSAGLNELGVSIATFRRRTSWCWNVAPTVVPTGEIHHQIMLDGTYFNGWCVLIAHTGTHVIDWQWCDREKLASWTALLTRIPPPDYAIIDGNGPLHRAIKNCWPHTRIQRCYFHIRNTAHRHLTRTPKLPANKELLALYKALSKVQNTDQAATWTAGFLHWEATWNTFLKQRTYATKNTPRPTHASPHQKWWYTHIHTRRAHKLLATLLTTNELFTWLNTHAKRPVANTTNPLEGGPNKAIKDFLRNHRGLTNNHARRGIDWILYKATHNPKNPWDFVTETHWNPPQPHTHTQHDEPIGPAEYDTGFTYEDGIKLRQGWAGKHP</sequence>
<dbReference type="Proteomes" id="UP000235598">
    <property type="component" value="Unassembled WGS sequence"/>
</dbReference>
<reference evidence="6 7" key="1">
    <citation type="submission" date="2017-09" db="EMBL/GenBank/DDBJ databases">
        <title>Bacterial strain isolated from the female urinary microbiota.</title>
        <authorList>
            <person name="Thomas-White K."/>
            <person name="Kumar N."/>
            <person name="Forster S."/>
            <person name="Putonti C."/>
            <person name="Lawley T."/>
            <person name="Wolfe A.J."/>
        </authorList>
    </citation>
    <scope>NUCLEOTIDE SEQUENCE [LARGE SCALE GENOMIC DNA]</scope>
    <source>
        <strain evidence="6 7">UMB1301</strain>
    </source>
</reference>
<dbReference type="AlphaFoldDB" id="A0A2N6VMI1"/>
<comment type="function">
    <text evidence="1">Required for the transposition of the insertion element.</text>
</comment>
<gene>
    <name evidence="6" type="ORF">CJ199_04795</name>
</gene>
<evidence type="ECO:0000256" key="3">
    <source>
        <dbReference type="ARBA" id="ARBA00022578"/>
    </source>
</evidence>
<comment type="similarity">
    <text evidence="2">Belongs to the transposase mutator family.</text>
</comment>
<evidence type="ECO:0000256" key="5">
    <source>
        <dbReference type="ARBA" id="ARBA00023172"/>
    </source>
</evidence>
<evidence type="ECO:0000313" key="7">
    <source>
        <dbReference type="Proteomes" id="UP000235598"/>
    </source>
</evidence>
<comment type="caution">
    <text evidence="6">The sequence shown here is derived from an EMBL/GenBank/DDBJ whole genome shotgun (WGS) entry which is preliminary data.</text>
</comment>
<evidence type="ECO:0000256" key="1">
    <source>
        <dbReference type="ARBA" id="ARBA00002190"/>
    </source>
</evidence>
<name>A0A2N6VMI1_9MICO</name>
<keyword evidence="5" id="KW-0233">DNA recombination</keyword>
<keyword evidence="3" id="KW-0815">Transposition</keyword>
<dbReference type="GO" id="GO:0003677">
    <property type="term" value="F:DNA binding"/>
    <property type="evidence" value="ECO:0007669"/>
    <property type="project" value="UniProtKB-KW"/>
</dbReference>
<protein>
    <submittedName>
        <fullName evidence="6">IS256 family transposase</fullName>
    </submittedName>
</protein>
<keyword evidence="4" id="KW-0238">DNA-binding</keyword>
<organism evidence="6 7">
    <name type="scientific">Brevibacterium paucivorans</name>
    <dbReference type="NCBI Taxonomy" id="170994"/>
    <lineage>
        <taxon>Bacteria</taxon>
        <taxon>Bacillati</taxon>
        <taxon>Actinomycetota</taxon>
        <taxon>Actinomycetes</taxon>
        <taxon>Micrococcales</taxon>
        <taxon>Brevibacteriaceae</taxon>
        <taxon>Brevibacterium</taxon>
    </lineage>
</organism>
<dbReference type="InterPro" id="IPR001207">
    <property type="entry name" value="Transposase_mutator"/>
</dbReference>
<evidence type="ECO:0000256" key="2">
    <source>
        <dbReference type="ARBA" id="ARBA00010961"/>
    </source>
</evidence>
<proteinExistence type="inferred from homology"/>
<dbReference type="GO" id="GO:0006313">
    <property type="term" value="P:DNA transposition"/>
    <property type="evidence" value="ECO:0007669"/>
    <property type="project" value="InterPro"/>
</dbReference>
<dbReference type="RefSeq" id="WP_102238385.1">
    <property type="nucleotide sequence ID" value="NZ_PNHK01000002.1"/>
</dbReference>
<dbReference type="Pfam" id="PF00872">
    <property type="entry name" value="Transposase_mut"/>
    <property type="match status" value="1"/>
</dbReference>
<dbReference type="GO" id="GO:0004803">
    <property type="term" value="F:transposase activity"/>
    <property type="evidence" value="ECO:0007669"/>
    <property type="project" value="InterPro"/>
</dbReference>
<evidence type="ECO:0000313" key="6">
    <source>
        <dbReference type="EMBL" id="PMD05350.1"/>
    </source>
</evidence>
<dbReference type="NCBIfam" id="NF033544">
    <property type="entry name" value="transpos_IS1249"/>
    <property type="match status" value="1"/>
</dbReference>